<dbReference type="GO" id="GO:0004175">
    <property type="term" value="F:endopeptidase activity"/>
    <property type="evidence" value="ECO:0007669"/>
    <property type="project" value="UniProtKB-ARBA"/>
</dbReference>
<keyword evidence="1" id="KW-0472">Membrane</keyword>
<protein>
    <submittedName>
        <fullName evidence="3">CPBP family intramembrane metalloprotease</fullName>
    </submittedName>
</protein>
<feature type="transmembrane region" description="Helical" evidence="1">
    <location>
        <begin position="9"/>
        <end position="32"/>
    </location>
</feature>
<evidence type="ECO:0000313" key="3">
    <source>
        <dbReference type="EMBL" id="MCZ8538319.1"/>
    </source>
</evidence>
<organism evidence="3 4">
    <name type="scientific">Paenisporosarcina quisquiliarum</name>
    <dbReference type="NCBI Taxonomy" id="365346"/>
    <lineage>
        <taxon>Bacteria</taxon>
        <taxon>Bacillati</taxon>
        <taxon>Bacillota</taxon>
        <taxon>Bacilli</taxon>
        <taxon>Bacillales</taxon>
        <taxon>Caryophanaceae</taxon>
        <taxon>Paenisporosarcina</taxon>
    </lineage>
</organism>
<comment type="caution">
    <text evidence="3">The sequence shown here is derived from an EMBL/GenBank/DDBJ whole genome shotgun (WGS) entry which is preliminary data.</text>
</comment>
<feature type="domain" description="CAAX prenyl protease 2/Lysostaphin resistance protein A-like" evidence="2">
    <location>
        <begin position="131"/>
        <end position="212"/>
    </location>
</feature>
<keyword evidence="1" id="KW-0812">Transmembrane</keyword>
<reference evidence="3" key="1">
    <citation type="submission" date="2022-05" db="EMBL/GenBank/DDBJ databases">
        <authorList>
            <person name="Colautti A."/>
            <person name="Iacumin L."/>
        </authorList>
    </citation>
    <scope>NUCLEOTIDE SEQUENCE</scope>
    <source>
        <strain evidence="3">SK 55</strain>
    </source>
</reference>
<dbReference type="PANTHER" id="PTHR36435">
    <property type="entry name" value="SLR1288 PROTEIN"/>
    <property type="match status" value="1"/>
</dbReference>
<feature type="transmembrane region" description="Helical" evidence="1">
    <location>
        <begin position="163"/>
        <end position="194"/>
    </location>
</feature>
<proteinExistence type="predicted"/>
<feature type="transmembrane region" description="Helical" evidence="1">
    <location>
        <begin position="240"/>
        <end position="258"/>
    </location>
</feature>
<dbReference type="Proteomes" id="UP001152173">
    <property type="component" value="Unassembled WGS sequence"/>
</dbReference>
<keyword evidence="4" id="KW-1185">Reference proteome</keyword>
<keyword evidence="3" id="KW-0645">Protease</keyword>
<dbReference type="EMBL" id="JAMKBJ010000015">
    <property type="protein sequence ID" value="MCZ8538319.1"/>
    <property type="molecule type" value="Genomic_DNA"/>
</dbReference>
<keyword evidence="1" id="KW-1133">Transmembrane helix</keyword>
<dbReference type="PANTHER" id="PTHR36435:SF1">
    <property type="entry name" value="CAAX AMINO TERMINAL PROTEASE FAMILY PROTEIN"/>
    <property type="match status" value="1"/>
</dbReference>
<evidence type="ECO:0000256" key="1">
    <source>
        <dbReference type="SAM" id="Phobius"/>
    </source>
</evidence>
<dbReference type="InterPro" id="IPR003675">
    <property type="entry name" value="Rce1/LyrA-like_dom"/>
</dbReference>
<gene>
    <name evidence="3" type="ORF">M9R32_14070</name>
</gene>
<dbReference type="AlphaFoldDB" id="A0A9X3REW8"/>
<dbReference type="GO" id="GO:0080120">
    <property type="term" value="P:CAAX-box protein maturation"/>
    <property type="evidence" value="ECO:0007669"/>
    <property type="project" value="UniProtKB-ARBA"/>
</dbReference>
<dbReference type="RefSeq" id="WP_269927392.1">
    <property type="nucleotide sequence ID" value="NZ_JAMKBJ010000015.1"/>
</dbReference>
<evidence type="ECO:0000313" key="4">
    <source>
        <dbReference type="Proteomes" id="UP001152173"/>
    </source>
</evidence>
<dbReference type="GO" id="GO:0008237">
    <property type="term" value="F:metallopeptidase activity"/>
    <property type="evidence" value="ECO:0007669"/>
    <property type="project" value="UniProtKB-KW"/>
</dbReference>
<feature type="transmembrane region" description="Helical" evidence="1">
    <location>
        <begin position="126"/>
        <end position="143"/>
    </location>
</feature>
<name>A0A9X3REW8_9BACL</name>
<keyword evidence="3" id="KW-0378">Hydrolase</keyword>
<evidence type="ECO:0000259" key="2">
    <source>
        <dbReference type="Pfam" id="PF02517"/>
    </source>
</evidence>
<dbReference type="InterPro" id="IPR052710">
    <property type="entry name" value="CAAX_protease"/>
</dbReference>
<dbReference type="Pfam" id="PF02517">
    <property type="entry name" value="Rce1-like"/>
    <property type="match status" value="1"/>
</dbReference>
<sequence length="279" mass="31482">MFEEMKTRYFIGLFLLLSIVFGILFGVISLFMPNGDEFIEAGITLVLYVVTPVLFFWYHFRNQGRSVREVVFKEGAVEWLPRLLGIVVISIAFSISVFWLQLFALYPLFPGFVDFLLDPVPMAENPVYLGIMLISIAIIGPIAEEFIFRGVLLHRMMKKTSMWGGIIISSILFGILHADIFGAFIFGVIASLLYIKTRNLLIPILLHIINNSIAVIWTYVAPTWPKWGILNSSELYEKALPNAIVLVISSVLIGWVIVQLKKGLPKKANIEESLEEGTP</sequence>
<feature type="transmembrane region" description="Helical" evidence="1">
    <location>
        <begin position="79"/>
        <end position="106"/>
    </location>
</feature>
<accession>A0A9X3REW8</accession>
<feature type="transmembrane region" description="Helical" evidence="1">
    <location>
        <begin position="38"/>
        <end position="58"/>
    </location>
</feature>
<keyword evidence="3" id="KW-0482">Metalloprotease</keyword>
<feature type="transmembrane region" description="Helical" evidence="1">
    <location>
        <begin position="200"/>
        <end position="220"/>
    </location>
</feature>